<dbReference type="Pfam" id="PF01810">
    <property type="entry name" value="LysE"/>
    <property type="match status" value="1"/>
</dbReference>
<evidence type="ECO:0000256" key="4">
    <source>
        <dbReference type="ARBA" id="ARBA00022989"/>
    </source>
</evidence>
<feature type="transmembrane region" description="Helical" evidence="6">
    <location>
        <begin position="41"/>
        <end position="68"/>
    </location>
</feature>
<keyword evidence="2" id="KW-1003">Cell membrane</keyword>
<sequence>MTPLDALLRGMALGLAVAAPVGPVGLLCLRRAVTGGFTAGLASGFGVAAADLVYAVIAAFGLGAALGVAAIDPLWPRLAGAALILWIGLGAVRRGRAVLASGDAGPAASTGRAGRDVLGAFLLTLSNPMTIASFAGLFAGLGLGATPAGAGPLVPAALATGVFLGSLGWWVMLSAAGSRFGRRLGARSLARIDIGAGLALMAGGIWLAAEAAG</sequence>
<dbReference type="InterPro" id="IPR001123">
    <property type="entry name" value="LeuE-type"/>
</dbReference>
<accession>A0A162KDJ2</accession>
<keyword evidence="5 6" id="KW-0472">Membrane</keyword>
<keyword evidence="3 6" id="KW-0812">Transmembrane</keyword>
<evidence type="ECO:0000256" key="2">
    <source>
        <dbReference type="ARBA" id="ARBA00022475"/>
    </source>
</evidence>
<organism evidence="7 8">
    <name type="scientific">Tistrella mobilis</name>
    <dbReference type="NCBI Taxonomy" id="171437"/>
    <lineage>
        <taxon>Bacteria</taxon>
        <taxon>Pseudomonadati</taxon>
        <taxon>Pseudomonadota</taxon>
        <taxon>Alphaproteobacteria</taxon>
        <taxon>Geminicoccales</taxon>
        <taxon>Geminicoccaceae</taxon>
        <taxon>Tistrella</taxon>
    </lineage>
</organism>
<evidence type="ECO:0000256" key="1">
    <source>
        <dbReference type="ARBA" id="ARBA00004651"/>
    </source>
</evidence>
<comment type="caution">
    <text evidence="7">The sequence shown here is derived from an EMBL/GenBank/DDBJ whole genome shotgun (WGS) entry which is preliminary data.</text>
</comment>
<dbReference type="GO" id="GO:0005886">
    <property type="term" value="C:plasma membrane"/>
    <property type="evidence" value="ECO:0007669"/>
    <property type="project" value="UniProtKB-SubCell"/>
</dbReference>
<dbReference type="GO" id="GO:0015171">
    <property type="term" value="F:amino acid transmembrane transporter activity"/>
    <property type="evidence" value="ECO:0007669"/>
    <property type="project" value="TreeGrafter"/>
</dbReference>
<feature type="transmembrane region" description="Helical" evidence="6">
    <location>
        <begin position="74"/>
        <end position="92"/>
    </location>
</feature>
<dbReference type="AlphaFoldDB" id="A0A162KDJ2"/>
<evidence type="ECO:0000256" key="6">
    <source>
        <dbReference type="SAM" id="Phobius"/>
    </source>
</evidence>
<evidence type="ECO:0000313" key="7">
    <source>
        <dbReference type="EMBL" id="KYO51009.1"/>
    </source>
</evidence>
<keyword evidence="4 6" id="KW-1133">Transmembrane helix</keyword>
<evidence type="ECO:0000313" key="8">
    <source>
        <dbReference type="Proteomes" id="UP000075787"/>
    </source>
</evidence>
<dbReference type="PANTHER" id="PTHR30086">
    <property type="entry name" value="ARGININE EXPORTER PROTEIN ARGO"/>
    <property type="match status" value="1"/>
</dbReference>
<reference evidence="7 8" key="1">
    <citation type="submission" date="2015-12" db="EMBL/GenBank/DDBJ databases">
        <title>Genome sequence of Tistrella mobilis MCCC 1A02139.</title>
        <authorList>
            <person name="Lu L."/>
            <person name="Lai Q."/>
            <person name="Shao Z."/>
            <person name="Qian P."/>
        </authorList>
    </citation>
    <scope>NUCLEOTIDE SEQUENCE [LARGE SCALE GENOMIC DNA]</scope>
    <source>
        <strain evidence="7 8">MCCC 1A02139</strain>
    </source>
</reference>
<dbReference type="GeneID" id="97242241"/>
<dbReference type="Proteomes" id="UP000075787">
    <property type="component" value="Unassembled WGS sequence"/>
</dbReference>
<gene>
    <name evidence="7" type="ORF">AUP44_10815</name>
</gene>
<feature type="transmembrane region" description="Helical" evidence="6">
    <location>
        <begin position="117"/>
        <end position="141"/>
    </location>
</feature>
<dbReference type="RefSeq" id="WP_062767209.1">
    <property type="nucleotide sequence ID" value="NZ_CP121027.1"/>
</dbReference>
<name>A0A162KDJ2_9PROT</name>
<protein>
    <recommendedName>
        <fullName evidence="9">Lysine transporter LysE</fullName>
    </recommendedName>
</protein>
<evidence type="ECO:0000256" key="5">
    <source>
        <dbReference type="ARBA" id="ARBA00023136"/>
    </source>
</evidence>
<feature type="transmembrane region" description="Helical" evidence="6">
    <location>
        <begin position="6"/>
        <end position="29"/>
    </location>
</feature>
<dbReference type="OrthoDB" id="7874789at2"/>
<feature type="transmembrane region" description="Helical" evidence="6">
    <location>
        <begin position="153"/>
        <end position="176"/>
    </location>
</feature>
<evidence type="ECO:0000256" key="3">
    <source>
        <dbReference type="ARBA" id="ARBA00022692"/>
    </source>
</evidence>
<comment type="subcellular location">
    <subcellularLocation>
        <location evidence="1">Cell membrane</location>
        <topology evidence="1">Multi-pass membrane protein</topology>
    </subcellularLocation>
</comment>
<proteinExistence type="predicted"/>
<feature type="transmembrane region" description="Helical" evidence="6">
    <location>
        <begin position="188"/>
        <end position="209"/>
    </location>
</feature>
<dbReference type="PANTHER" id="PTHR30086:SF20">
    <property type="entry name" value="ARGININE EXPORTER PROTEIN ARGO-RELATED"/>
    <property type="match status" value="1"/>
</dbReference>
<dbReference type="EMBL" id="LPZR01000184">
    <property type="protein sequence ID" value="KYO51009.1"/>
    <property type="molecule type" value="Genomic_DNA"/>
</dbReference>
<evidence type="ECO:0008006" key="9">
    <source>
        <dbReference type="Google" id="ProtNLM"/>
    </source>
</evidence>